<accession>A0A139X836</accession>
<proteinExistence type="predicted"/>
<name>A0A139X836_9CYAN</name>
<comment type="caution">
    <text evidence="1">The sequence shown here is derived from an EMBL/GenBank/DDBJ whole genome shotgun (WGS) entry which is preliminary data.</text>
</comment>
<sequence>MSEEAKALNDEGHPIKLTDVTRIEPLDLSPINVREICGDDRKLRLKMHLVLTPEMDEESKQLLVVEEPQIGLHVFAYTRDELIHEINDQIFMMWDEYANADVDELELDARQLRESLLEKLTASCGTASCGTASCGTASCGTASCGTASCGTGILPVIN</sequence>
<protein>
    <submittedName>
        <fullName evidence="1">Uncharacterized protein</fullName>
    </submittedName>
</protein>
<dbReference type="Proteomes" id="UP000076925">
    <property type="component" value="Unassembled WGS sequence"/>
</dbReference>
<gene>
    <name evidence="1" type="ORF">WA1_24950</name>
</gene>
<evidence type="ECO:0000313" key="2">
    <source>
        <dbReference type="Proteomes" id="UP000076925"/>
    </source>
</evidence>
<dbReference type="STRING" id="128403.WA1_24950"/>
<reference evidence="1 2" key="1">
    <citation type="journal article" date="2013" name="Genome Biol. Evol.">
        <title>Genomes of Stigonematalean cyanobacteria (subsection V) and the evolution of oxygenic photosynthesis from prokaryotes to plastids.</title>
        <authorList>
            <person name="Dagan T."/>
            <person name="Roettger M."/>
            <person name="Stucken K."/>
            <person name="Landan G."/>
            <person name="Koch R."/>
            <person name="Major P."/>
            <person name="Gould S.B."/>
            <person name="Goremykin V.V."/>
            <person name="Rippka R."/>
            <person name="Tandeau de Marsac N."/>
            <person name="Gugger M."/>
            <person name="Lockhart P.J."/>
            <person name="Allen J.F."/>
            <person name="Brune I."/>
            <person name="Maus I."/>
            <person name="Puhler A."/>
            <person name="Martin W.F."/>
        </authorList>
    </citation>
    <scope>NUCLEOTIDE SEQUENCE [LARGE SCALE GENOMIC DNA]</scope>
    <source>
        <strain evidence="1 2">PCC 7110</strain>
    </source>
</reference>
<organism evidence="1 2">
    <name type="scientific">Scytonema hofmannii PCC 7110</name>
    <dbReference type="NCBI Taxonomy" id="128403"/>
    <lineage>
        <taxon>Bacteria</taxon>
        <taxon>Bacillati</taxon>
        <taxon>Cyanobacteriota</taxon>
        <taxon>Cyanophyceae</taxon>
        <taxon>Nostocales</taxon>
        <taxon>Scytonemataceae</taxon>
        <taxon>Scytonema</taxon>
    </lineage>
</organism>
<evidence type="ECO:0000313" key="1">
    <source>
        <dbReference type="EMBL" id="KYC40871.1"/>
    </source>
</evidence>
<dbReference type="RefSeq" id="WP_017739810.1">
    <property type="nucleotide sequence ID" value="NZ_KQ976354.1"/>
</dbReference>
<dbReference type="EMBL" id="ANNX02000026">
    <property type="protein sequence ID" value="KYC40871.1"/>
    <property type="molecule type" value="Genomic_DNA"/>
</dbReference>
<keyword evidence="2" id="KW-1185">Reference proteome</keyword>
<dbReference type="AlphaFoldDB" id="A0A139X836"/>